<feature type="compositionally biased region" description="Basic and acidic residues" evidence="1">
    <location>
        <begin position="125"/>
        <end position="137"/>
    </location>
</feature>
<evidence type="ECO:0000313" key="2">
    <source>
        <dbReference type="EMBL" id="JAA61720.1"/>
    </source>
</evidence>
<dbReference type="AlphaFoldDB" id="L7MCL0"/>
<feature type="compositionally biased region" description="Polar residues" evidence="1">
    <location>
        <begin position="210"/>
        <end position="223"/>
    </location>
</feature>
<feature type="region of interest" description="Disordered" evidence="1">
    <location>
        <begin position="14"/>
        <end position="43"/>
    </location>
</feature>
<dbReference type="InterPro" id="IPR002970">
    <property type="entry name" value="Tick_his-bd"/>
</dbReference>
<feature type="region of interest" description="Disordered" evidence="1">
    <location>
        <begin position="180"/>
        <end position="244"/>
    </location>
</feature>
<feature type="compositionally biased region" description="Low complexity" evidence="1">
    <location>
        <begin position="27"/>
        <end position="37"/>
    </location>
</feature>
<dbReference type="EMBL" id="GACK01003314">
    <property type="protein sequence ID" value="JAA61720.1"/>
    <property type="molecule type" value="mRNA"/>
</dbReference>
<proteinExistence type="evidence at transcript level"/>
<dbReference type="InterPro" id="IPR012674">
    <property type="entry name" value="Calycin"/>
</dbReference>
<sequence length="408" mass="44501">CVASAILSVAGEKAKSSVDSEIKVETASGEAGAGSAERVVKAEPDAWEMAKMIVSGQESYMKYEVKVPSEEASGGPKKEDSTAKAETTATGEETDSVRKNTTSSPSGTNATEDEIEDTTLSVAGERAKSSVDSEIKVDMASGGAGAGSAERVVKAEPDAWEMAKMIVSGQESYMKYEVKVPSEDGSGGTKKEDSAAKAGTTAPGEKTDSVQKNATSSPSGTNATEDEIEDTTPYEDDPRHRERQHMEDFVAITEKIYVIKRNFNLKRIERCESAQRLRQLSETNYEYLLRTRMYKEATVLMSMKVFFTISKTGVHKDYNAVKYAHGMNEPSVERKLMYISPEKTCAILVEDLQKGRKGCQLVQPESAIDRGVPLECNKIYEARCGKKSLIVYESVCKTLPDSVPHEEL</sequence>
<reference evidence="2" key="1">
    <citation type="submission" date="2012-11" db="EMBL/GenBank/DDBJ databases">
        <authorList>
            <person name="Lucero-Rivera Y.E."/>
            <person name="Tovar-Ramirez D."/>
        </authorList>
    </citation>
    <scope>NUCLEOTIDE SEQUENCE</scope>
    <source>
        <tissue evidence="2">Salivary gland</tissue>
    </source>
</reference>
<dbReference type="Gene3D" id="2.40.128.20">
    <property type="match status" value="1"/>
</dbReference>
<feature type="compositionally biased region" description="Acidic residues" evidence="1">
    <location>
        <begin position="224"/>
        <end position="235"/>
    </location>
</feature>
<feature type="non-terminal residue" evidence="2">
    <location>
        <position position="1"/>
    </location>
</feature>
<dbReference type="GO" id="GO:0030682">
    <property type="term" value="P:symbiont-mediated perturbation of host defenses"/>
    <property type="evidence" value="ECO:0007669"/>
    <property type="project" value="InterPro"/>
</dbReference>
<evidence type="ECO:0000256" key="1">
    <source>
        <dbReference type="SAM" id="MobiDB-lite"/>
    </source>
</evidence>
<feature type="region of interest" description="Disordered" evidence="1">
    <location>
        <begin position="66"/>
        <end position="151"/>
    </location>
</feature>
<accession>L7MCL0</accession>
<organism evidence="2">
    <name type="scientific">Rhipicephalus pulchellus</name>
    <name type="common">Yellow backed tick</name>
    <name type="synonym">Dermacentor pulchellus</name>
    <dbReference type="NCBI Taxonomy" id="72859"/>
    <lineage>
        <taxon>Eukaryota</taxon>
        <taxon>Metazoa</taxon>
        <taxon>Ecdysozoa</taxon>
        <taxon>Arthropoda</taxon>
        <taxon>Chelicerata</taxon>
        <taxon>Arachnida</taxon>
        <taxon>Acari</taxon>
        <taxon>Parasitiformes</taxon>
        <taxon>Ixodida</taxon>
        <taxon>Ixodoidea</taxon>
        <taxon>Ixodidae</taxon>
        <taxon>Rhipicephalinae</taxon>
        <taxon>Rhipicephalus</taxon>
        <taxon>Rhipicephalus</taxon>
    </lineage>
</organism>
<dbReference type="GO" id="GO:0043176">
    <property type="term" value="F:amine binding"/>
    <property type="evidence" value="ECO:0007669"/>
    <property type="project" value="InterPro"/>
</dbReference>
<reference evidence="2" key="2">
    <citation type="journal article" date="2015" name="J. Proteomics">
        <title>Sexual differences in the sialomes of the zebra tick, Rhipicephalus pulchellus.</title>
        <authorList>
            <person name="Tan A.W."/>
            <person name="Francischetti I.M."/>
            <person name="Slovak M."/>
            <person name="Kini R.M."/>
            <person name="Ribeiro J.M."/>
        </authorList>
    </citation>
    <scope>NUCLEOTIDE SEQUENCE</scope>
    <source>
        <tissue evidence="2">Salivary gland</tissue>
    </source>
</reference>
<name>L7MCL0_RHIPC</name>
<feature type="compositionally biased region" description="Basic and acidic residues" evidence="1">
    <location>
        <begin position="14"/>
        <end position="24"/>
    </location>
</feature>
<dbReference type="Pfam" id="PF02098">
    <property type="entry name" value="His_binding"/>
    <property type="match status" value="1"/>
</dbReference>
<feature type="compositionally biased region" description="Polar residues" evidence="1">
    <location>
        <begin position="99"/>
        <end position="110"/>
    </location>
</feature>
<protein>
    <submittedName>
        <fullName evidence="2">Putative salivary lipocalin</fullName>
    </submittedName>
</protein>